<evidence type="ECO:0000313" key="4">
    <source>
        <dbReference type="WBParaSite" id="ACOC_0000903501-mRNA-1"/>
    </source>
</evidence>
<reference evidence="2 3" key="2">
    <citation type="submission" date="2018-11" db="EMBL/GenBank/DDBJ databases">
        <authorList>
            <consortium name="Pathogen Informatics"/>
        </authorList>
    </citation>
    <scope>NUCLEOTIDE SEQUENCE [LARGE SCALE GENOMIC DNA]</scope>
    <source>
        <strain evidence="2 3">Costa Rica</strain>
    </source>
</reference>
<evidence type="ECO:0000313" key="3">
    <source>
        <dbReference type="Proteomes" id="UP000267027"/>
    </source>
</evidence>
<dbReference type="WBParaSite" id="ACOC_0000903501-mRNA-1">
    <property type="protein sequence ID" value="ACOC_0000903501-mRNA-1"/>
    <property type="gene ID" value="ACOC_0000903501"/>
</dbReference>
<name>A0A158PJP6_ANGCS</name>
<feature type="transmembrane region" description="Helical" evidence="1">
    <location>
        <begin position="260"/>
        <end position="278"/>
    </location>
</feature>
<keyword evidence="1" id="KW-0812">Transmembrane</keyword>
<feature type="transmembrane region" description="Helical" evidence="1">
    <location>
        <begin position="132"/>
        <end position="153"/>
    </location>
</feature>
<reference evidence="4" key="1">
    <citation type="submission" date="2016-04" db="UniProtKB">
        <authorList>
            <consortium name="WormBaseParasite"/>
        </authorList>
    </citation>
    <scope>IDENTIFICATION</scope>
</reference>
<feature type="transmembrane region" description="Helical" evidence="1">
    <location>
        <begin position="204"/>
        <end position="223"/>
    </location>
</feature>
<accession>A0A158PJP6</accession>
<evidence type="ECO:0000256" key="1">
    <source>
        <dbReference type="SAM" id="Phobius"/>
    </source>
</evidence>
<sequence length="347" mass="39123">MYLLWHGKDENDGADKRHIDRAPPLTRLSVHLQHSEWRRIYMAFFGFFILFSETGVRQVMNIFVPSITVAYNCTKTEVDTVVIVLPTCLPIFLKICTSYFNNHCFGCALMRNAIISVQCEYFTSMRNTVMSFISIGPGIGIFLLPRILVSLINKFSWNFGFRFLATLYIICGIIAIFITKRSATQQHSFAHFTGIKEIFLRKKYYHGIASIIGRSLLTLFLGLTNANILIVMIFNYVVAQGSIFSASFCFTLWEFRIQNVFAGVGIGFFQATLAQFLLSMVGPSQLPGALGYTNLVNGAAAFTAVHIAGTVRLNEFFLVYANTEGDVNMKEVEIPELRIMLKQAPED</sequence>
<feature type="transmembrane region" description="Helical" evidence="1">
    <location>
        <begin position="159"/>
        <end position="178"/>
    </location>
</feature>
<dbReference type="InterPro" id="IPR036259">
    <property type="entry name" value="MFS_trans_sf"/>
</dbReference>
<keyword evidence="1" id="KW-1133">Transmembrane helix</keyword>
<dbReference type="AlphaFoldDB" id="A0A158PJP6"/>
<dbReference type="Gene3D" id="1.20.1250.20">
    <property type="entry name" value="MFS general substrate transporter like domains"/>
    <property type="match status" value="1"/>
</dbReference>
<keyword evidence="3" id="KW-1185">Reference proteome</keyword>
<organism evidence="4">
    <name type="scientific">Angiostrongylus costaricensis</name>
    <name type="common">Nematode worm</name>
    <dbReference type="NCBI Taxonomy" id="334426"/>
    <lineage>
        <taxon>Eukaryota</taxon>
        <taxon>Metazoa</taxon>
        <taxon>Ecdysozoa</taxon>
        <taxon>Nematoda</taxon>
        <taxon>Chromadorea</taxon>
        <taxon>Rhabditida</taxon>
        <taxon>Rhabditina</taxon>
        <taxon>Rhabditomorpha</taxon>
        <taxon>Strongyloidea</taxon>
        <taxon>Metastrongylidae</taxon>
        <taxon>Angiostrongylus</taxon>
    </lineage>
</organism>
<dbReference type="EMBL" id="UYYA01004239">
    <property type="protein sequence ID" value="VDM60621.1"/>
    <property type="molecule type" value="Genomic_DNA"/>
</dbReference>
<feature type="transmembrane region" description="Helical" evidence="1">
    <location>
        <begin position="40"/>
        <end position="56"/>
    </location>
</feature>
<keyword evidence="1" id="KW-0472">Membrane</keyword>
<dbReference type="Proteomes" id="UP000267027">
    <property type="component" value="Unassembled WGS sequence"/>
</dbReference>
<dbReference type="OMA" id="ISIQCEY"/>
<dbReference type="SUPFAM" id="SSF103473">
    <property type="entry name" value="MFS general substrate transporter"/>
    <property type="match status" value="1"/>
</dbReference>
<protein>
    <submittedName>
        <fullName evidence="4">MFS domain-containing protein</fullName>
    </submittedName>
</protein>
<proteinExistence type="predicted"/>
<dbReference type="OrthoDB" id="6509908at2759"/>
<gene>
    <name evidence="2" type="ORF">ACOC_LOCUS9036</name>
</gene>
<feature type="transmembrane region" description="Helical" evidence="1">
    <location>
        <begin position="229"/>
        <end position="253"/>
    </location>
</feature>
<feature type="transmembrane region" description="Helical" evidence="1">
    <location>
        <begin position="290"/>
        <end position="308"/>
    </location>
</feature>
<evidence type="ECO:0000313" key="2">
    <source>
        <dbReference type="EMBL" id="VDM60621.1"/>
    </source>
</evidence>